<evidence type="ECO:0000313" key="1">
    <source>
        <dbReference type="EMBL" id="MDB9488678.1"/>
    </source>
</evidence>
<accession>A0ABT5AAN2</accession>
<evidence type="ECO:0000313" key="2">
    <source>
        <dbReference type="Proteomes" id="UP001212123"/>
    </source>
</evidence>
<sequence>MTPYSPKTAIEFLRYCSLYNPIIDVNEQAIKNVTDIQLDRRSWFKGIEGQILINELDISLKKIKTFFKCQVSVQPSKKYKSATLKNLNTSELENQYFETLIYIYYELVDTSFQWVSVKLMQNSKLKLKTLGCYRKFWGVGKSISDADSHLMNHYHNYLQERDEKILWCLTKGIPLNCHDFINILKKNNLDVDENKVKIKYGSDEAGITSASYSILYIEGKANKYQVNINLEDLNVKWSIKRYYPVAIFVSGANFEEAIRLYYEKYNSLRADPEEWAKAVKITELKIEREMLEAERKEGQATYNWLVSEFGYDIFPDRD</sequence>
<comment type="caution">
    <text evidence="1">The sequence shown here is derived from an EMBL/GenBank/DDBJ whole genome shotgun (WGS) entry which is preliminary data.</text>
</comment>
<proteinExistence type="predicted"/>
<gene>
    <name evidence="1" type="ORF">PN492_19350</name>
</gene>
<keyword evidence="2" id="KW-1185">Reference proteome</keyword>
<name>A0ABT5AAN2_9CYAN</name>
<dbReference type="EMBL" id="JAQMTU010000124">
    <property type="protein sequence ID" value="MDB9488678.1"/>
    <property type="molecule type" value="Genomic_DNA"/>
</dbReference>
<dbReference type="Proteomes" id="UP001212123">
    <property type="component" value="Unassembled WGS sequence"/>
</dbReference>
<organism evidence="1 2">
    <name type="scientific">Dolichospermum circinale CS-537/01</name>
    <dbReference type="NCBI Taxonomy" id="3021739"/>
    <lineage>
        <taxon>Bacteria</taxon>
        <taxon>Bacillati</taxon>
        <taxon>Cyanobacteriota</taxon>
        <taxon>Cyanophyceae</taxon>
        <taxon>Nostocales</taxon>
        <taxon>Aphanizomenonaceae</taxon>
        <taxon>Dolichospermum</taxon>
        <taxon>Dolichospermum circinale</taxon>
    </lineage>
</organism>
<reference evidence="1 2" key="1">
    <citation type="submission" date="2023-01" db="EMBL/GenBank/DDBJ databases">
        <title>Genomes from the Australian National Cyanobacteria Reference Collection.</title>
        <authorList>
            <person name="Willis A."/>
            <person name="Lee E.M.F."/>
        </authorList>
    </citation>
    <scope>NUCLEOTIDE SEQUENCE [LARGE SCALE GENOMIC DNA]</scope>
    <source>
        <strain evidence="1 2">CS-537/01</strain>
    </source>
</reference>
<protein>
    <submittedName>
        <fullName evidence="1">Uncharacterized protein</fullName>
    </submittedName>
</protein>
<dbReference type="RefSeq" id="WP_271806190.1">
    <property type="nucleotide sequence ID" value="NZ_JAQMTU010000124.1"/>
</dbReference>